<accession>A0A411ADE8</accession>
<dbReference type="Pfam" id="PF07724">
    <property type="entry name" value="AAA_2"/>
    <property type="match status" value="1"/>
</dbReference>
<dbReference type="GO" id="GO:0034605">
    <property type="term" value="P:cellular response to heat"/>
    <property type="evidence" value="ECO:0007669"/>
    <property type="project" value="TreeGrafter"/>
</dbReference>
<dbReference type="InterPro" id="IPR003959">
    <property type="entry name" value="ATPase_AAA_core"/>
</dbReference>
<gene>
    <name evidence="4" type="primary">clpC2</name>
</gene>
<dbReference type="GO" id="GO:0016887">
    <property type="term" value="F:ATP hydrolysis activity"/>
    <property type="evidence" value="ECO:0007669"/>
    <property type="project" value="InterPro"/>
</dbReference>
<evidence type="ECO:0000259" key="3">
    <source>
        <dbReference type="SMART" id="SM00382"/>
    </source>
</evidence>
<protein>
    <submittedName>
        <fullName evidence="4">ClpC2</fullName>
    </submittedName>
</protein>
<reference evidence="4" key="1">
    <citation type="submission" date="2018-09" db="EMBL/GenBank/DDBJ databases">
        <title>Comparative sequence analysis of Babesia apicoplast genomes of sheep originating from six regions.</title>
        <authorList>
            <person name="Wang X."/>
            <person name="Guan G."/>
        </authorList>
    </citation>
    <scope>NUCLEOTIDE SEQUENCE</scope>
    <source>
        <strain evidence="5">Hebei</strain>
        <strain evidence="4">Ningxian</strain>
    </source>
</reference>
<dbReference type="InterPro" id="IPR050130">
    <property type="entry name" value="ClpA_ClpB"/>
</dbReference>
<dbReference type="CDD" id="cd19499">
    <property type="entry name" value="RecA-like_ClpB_Hsp104-like"/>
    <property type="match status" value="1"/>
</dbReference>
<sequence length="541" mass="63396">MFSSINNKLINNIVYLQTKLYSKCINYFNNIRQLCCTISNTIPSHLKHKIGYNNWAHIIYNTNMYDYEYKFSNLNIIFPIVPKFSAKIYSNTFNSVFKYLLNSYKLSKKNLIYYTNNKQVSLYLYKLLKSKICLYSSKYSSLCSNIVHLKKSESRINKKYINLYIYNTKNIMKIILLDIIKNITKQSMKNMLYLHINKLNFINYIMYEFFIIKTFIRQNYTYTCQYASNKFVEFDKNNFINLFDTVISPINIVDSSLLYNFNNLIHNFIFGQNLILKKFTTYLLNFNNKSSVKPIGSFLLCGPSGAGKTELVKLITNYLYSSQTNLLQFDMSEYKEQHSLSRLIGSPPGYIGHEEGGNLINKINSTPNSVILFDEIEKANKDIFSIFLQILDEGILTDSKGVSCKFNKSLIFFTSNLGSNVFSSLSKKEEFNIKYYNKVREEINKNFKLEFINRLNDIVVFNPLLSLYLYPILDKHMKDNYKNNINLSILLKSLMSFISYSPSQGSRFFVNNLNQILNNLNSLKNNNIFSYNKFIKYSILN</sequence>
<evidence type="ECO:0000313" key="5">
    <source>
        <dbReference type="EMBL" id="QAX27137.1"/>
    </source>
</evidence>
<dbReference type="InterPro" id="IPR027417">
    <property type="entry name" value="P-loop_NTPase"/>
</dbReference>
<dbReference type="SMART" id="SM00382">
    <property type="entry name" value="AAA"/>
    <property type="match status" value="1"/>
</dbReference>
<organism evidence="4">
    <name type="scientific">Babesia motasi</name>
    <dbReference type="NCBI Taxonomy" id="237580"/>
    <lineage>
        <taxon>Eukaryota</taxon>
        <taxon>Sar</taxon>
        <taxon>Alveolata</taxon>
        <taxon>Apicomplexa</taxon>
        <taxon>Aconoidasida</taxon>
        <taxon>Piroplasmida</taxon>
        <taxon>Babesiidae</taxon>
        <taxon>Babesia</taxon>
    </lineage>
</organism>
<keyword evidence="1" id="KW-0547">Nucleotide-binding</keyword>
<evidence type="ECO:0000256" key="1">
    <source>
        <dbReference type="ARBA" id="ARBA00022741"/>
    </source>
</evidence>
<dbReference type="PANTHER" id="PTHR11638:SF18">
    <property type="entry name" value="HEAT SHOCK PROTEIN 104"/>
    <property type="match status" value="1"/>
</dbReference>
<name>A0A411ADE8_9APIC</name>
<evidence type="ECO:0000313" key="4">
    <source>
        <dbReference type="EMBL" id="QAX27108.1"/>
    </source>
</evidence>
<dbReference type="InterPro" id="IPR003593">
    <property type="entry name" value="AAA+_ATPase"/>
</dbReference>
<keyword evidence="2" id="KW-0067">ATP-binding</keyword>
<dbReference type="EMBL" id="MH992229">
    <property type="protein sequence ID" value="QAX27137.1"/>
    <property type="molecule type" value="Genomic_DNA"/>
</dbReference>
<proteinExistence type="predicted"/>
<dbReference type="SUPFAM" id="SSF52540">
    <property type="entry name" value="P-loop containing nucleoside triphosphate hydrolases"/>
    <property type="match status" value="1"/>
</dbReference>
<feature type="domain" description="AAA+ ATPase" evidence="3">
    <location>
        <begin position="294"/>
        <end position="465"/>
    </location>
</feature>
<dbReference type="InterPro" id="IPR001270">
    <property type="entry name" value="ClpA/B"/>
</dbReference>
<dbReference type="Gene3D" id="3.40.50.300">
    <property type="entry name" value="P-loop containing nucleotide triphosphate hydrolases"/>
    <property type="match status" value="1"/>
</dbReference>
<dbReference type="GO" id="GO:0005737">
    <property type="term" value="C:cytoplasm"/>
    <property type="evidence" value="ECO:0007669"/>
    <property type="project" value="TreeGrafter"/>
</dbReference>
<dbReference type="AlphaFoldDB" id="A0A411ADE8"/>
<evidence type="ECO:0000256" key="2">
    <source>
        <dbReference type="ARBA" id="ARBA00022840"/>
    </source>
</evidence>
<dbReference type="GO" id="GO:0005524">
    <property type="term" value="F:ATP binding"/>
    <property type="evidence" value="ECO:0007669"/>
    <property type="project" value="UniProtKB-KW"/>
</dbReference>
<dbReference type="EMBL" id="MH992228">
    <property type="protein sequence ID" value="QAX27108.1"/>
    <property type="molecule type" value="Genomic_DNA"/>
</dbReference>
<dbReference type="PRINTS" id="PR00300">
    <property type="entry name" value="CLPPROTEASEA"/>
</dbReference>
<dbReference type="PANTHER" id="PTHR11638">
    <property type="entry name" value="ATP-DEPENDENT CLP PROTEASE"/>
    <property type="match status" value="1"/>
</dbReference>